<dbReference type="KEGG" id="sshi:J5U23_01811"/>
<organism evidence="1 2">
    <name type="scientific">Saccharolobus shibatae (strain ATCC 51178 / DSM 5389 / JCM 8931 / NBRC 15437 / B12)</name>
    <name type="common">Sulfolobus shibatae</name>
    <dbReference type="NCBI Taxonomy" id="523848"/>
    <lineage>
        <taxon>Archaea</taxon>
        <taxon>Thermoproteota</taxon>
        <taxon>Thermoprotei</taxon>
        <taxon>Sulfolobales</taxon>
        <taxon>Sulfolobaceae</taxon>
        <taxon>Saccharolobus</taxon>
    </lineage>
</organism>
<reference evidence="1" key="1">
    <citation type="journal article" date="2021" name="Environ. Microbiol.">
        <title>New insights into the diversity and evolution of the archaeal mobilome from three complete genomes of Saccharolobus shibatae.</title>
        <authorList>
            <person name="Medvedeva S."/>
            <person name="Brandt D."/>
            <person name="Cvirkaite-Krupovic V."/>
            <person name="Liu Y."/>
            <person name="Severinov K."/>
            <person name="Ishino S."/>
            <person name="Ishino Y."/>
            <person name="Prangishvili D."/>
            <person name="Kalinowski J."/>
            <person name="Krupovic M."/>
        </authorList>
    </citation>
    <scope>NUCLEOTIDE SEQUENCE</scope>
    <source>
        <strain evidence="1">B12</strain>
    </source>
</reference>
<protein>
    <submittedName>
        <fullName evidence="1">Uncharacterized protein</fullName>
    </submittedName>
</protein>
<evidence type="ECO:0000313" key="1">
    <source>
        <dbReference type="EMBL" id="QXJ28942.1"/>
    </source>
</evidence>
<gene>
    <name evidence="1" type="ORF">J5U23_01811</name>
</gene>
<proteinExistence type="predicted"/>
<sequence length="57" mass="6656">MFSAIKRDFRELIRATSFVNQIIEAKFWAYARMVHLANSVVSRAPSIRVVSSRRMLK</sequence>
<accession>A0A8F5BP96</accession>
<dbReference type="AlphaFoldDB" id="A0A8F5BP96"/>
<evidence type="ECO:0000313" key="2">
    <source>
        <dbReference type="Proteomes" id="UP000694018"/>
    </source>
</evidence>
<dbReference type="Proteomes" id="UP000694018">
    <property type="component" value="Chromosome"/>
</dbReference>
<dbReference type="EMBL" id="CP077717">
    <property type="protein sequence ID" value="QXJ28942.1"/>
    <property type="molecule type" value="Genomic_DNA"/>
</dbReference>
<name>A0A8F5BP96_SACSH</name>